<dbReference type="Pfam" id="PF08031">
    <property type="entry name" value="BBE"/>
    <property type="match status" value="1"/>
</dbReference>
<dbReference type="InterPro" id="IPR036318">
    <property type="entry name" value="FAD-bd_PCMH-like_sf"/>
</dbReference>
<reference evidence="6" key="1">
    <citation type="journal article" date="2017" name="Nat. Microbiol.">
        <title>Global analysis of biosynthetic gene clusters reveals vast potential of secondary metabolite production in Penicillium species.</title>
        <authorList>
            <person name="Nielsen J.C."/>
            <person name="Grijseels S."/>
            <person name="Prigent S."/>
            <person name="Ji B."/>
            <person name="Dainat J."/>
            <person name="Nielsen K.F."/>
            <person name="Frisvad J.C."/>
            <person name="Workman M."/>
            <person name="Nielsen J."/>
        </authorList>
    </citation>
    <scope>NUCLEOTIDE SEQUENCE [LARGE SCALE GENOMIC DNA]</scope>
    <source>
        <strain evidence="6">IBT 24891</strain>
    </source>
</reference>
<dbReference type="STRING" id="303698.A0A1V6SRN0"/>
<dbReference type="PANTHER" id="PTHR13878:SF91">
    <property type="entry name" value="FAD BINDING DOMAIN PROTEIN (AFU_ORTHOLOGUE AFUA_6G12070)-RELATED"/>
    <property type="match status" value="1"/>
</dbReference>
<dbReference type="Proteomes" id="UP000191285">
    <property type="component" value="Unassembled WGS sequence"/>
</dbReference>
<feature type="domain" description="FAD-binding PCMH-type" evidence="4">
    <location>
        <begin position="116"/>
        <end position="297"/>
    </location>
</feature>
<dbReference type="InterPro" id="IPR016166">
    <property type="entry name" value="FAD-bd_PCMH"/>
</dbReference>
<evidence type="ECO:0000256" key="3">
    <source>
        <dbReference type="SAM" id="SignalP"/>
    </source>
</evidence>
<evidence type="ECO:0000259" key="4">
    <source>
        <dbReference type="PROSITE" id="PS51387"/>
    </source>
</evidence>
<sequence>MLIQTSLAALGLFSSTFGSEHLPRRRCAYGDECWPDVETWNSFNATIGGRLIRSLPSAAVCHAERYNADKCATAKDSWLDSFWKTNQSGAYAATLWEMGDTGRCFIDTPLDAPCDQGIVPYYSVRAQSIEDIQASVKFASEKDLYLVTKNTGHDHLGRSSGKGAFSIWTHNLKGIEWHNSFIQMGAPKDANGVPAVTLQAGEQWFDVYRAAAKQKVLVVGGSARTVGAAGGYLLGGGHSPFAHDYGLAVDKMSIVSADGKHHVINQHSDPDYFWAVRGGGGSAWGIVTSVTYKTHPVPKNMIFGFVQLNASDNSSLTHLLSESIKLLPNVTGAGYTGYGDMSHGFQAIFLKPNSTVKSFNETFAGFFNLTQYPVFTENSKSEDLAKLLVRNGGGGFNFIGRVNNDHRDETAVNEIWKQSNALMSISIDWADNATMSEKHEKRLHAVQISKDLTEIVGQEGGTYINEANPYEPDWQKVFWGKKYERLAEIKKRIDPTGFFVCNRCVGGNLVLDP</sequence>
<dbReference type="GO" id="GO:0016491">
    <property type="term" value="F:oxidoreductase activity"/>
    <property type="evidence" value="ECO:0007669"/>
    <property type="project" value="UniProtKB-KW"/>
</dbReference>
<evidence type="ECO:0000313" key="5">
    <source>
        <dbReference type="EMBL" id="OQE16695.1"/>
    </source>
</evidence>
<name>A0A1V6SRN0_9EURO</name>
<dbReference type="InterPro" id="IPR006094">
    <property type="entry name" value="Oxid_FAD_bind_N"/>
</dbReference>
<dbReference type="OrthoDB" id="9983560at2759"/>
<dbReference type="PANTHER" id="PTHR13878">
    <property type="entry name" value="GULONOLACTONE OXIDASE"/>
    <property type="match status" value="1"/>
</dbReference>
<dbReference type="GO" id="GO:0071949">
    <property type="term" value="F:FAD binding"/>
    <property type="evidence" value="ECO:0007669"/>
    <property type="project" value="InterPro"/>
</dbReference>
<keyword evidence="6" id="KW-1185">Reference proteome</keyword>
<organism evidence="5 6">
    <name type="scientific">Penicillium steckii</name>
    <dbReference type="NCBI Taxonomy" id="303698"/>
    <lineage>
        <taxon>Eukaryota</taxon>
        <taxon>Fungi</taxon>
        <taxon>Dikarya</taxon>
        <taxon>Ascomycota</taxon>
        <taxon>Pezizomycotina</taxon>
        <taxon>Eurotiomycetes</taxon>
        <taxon>Eurotiomycetidae</taxon>
        <taxon>Eurotiales</taxon>
        <taxon>Aspergillaceae</taxon>
        <taxon>Penicillium</taxon>
    </lineage>
</organism>
<dbReference type="InterPro" id="IPR050432">
    <property type="entry name" value="FAD-linked_Oxidoreductases_BP"/>
</dbReference>
<evidence type="ECO:0000313" key="6">
    <source>
        <dbReference type="Proteomes" id="UP000191285"/>
    </source>
</evidence>
<dbReference type="Gene3D" id="3.30.465.10">
    <property type="match status" value="2"/>
</dbReference>
<keyword evidence="3" id="KW-0732">Signal</keyword>
<protein>
    <recommendedName>
        <fullName evidence="4">FAD-binding PCMH-type domain-containing protein</fullName>
    </recommendedName>
</protein>
<feature type="chain" id="PRO_5012890074" description="FAD-binding PCMH-type domain-containing protein" evidence="3">
    <location>
        <begin position="19"/>
        <end position="513"/>
    </location>
</feature>
<accession>A0A1V6SRN0</accession>
<dbReference type="InterPro" id="IPR012951">
    <property type="entry name" value="BBE"/>
</dbReference>
<dbReference type="AlphaFoldDB" id="A0A1V6SRN0"/>
<dbReference type="InterPro" id="IPR016169">
    <property type="entry name" value="FAD-bd_PCMH_sub2"/>
</dbReference>
<dbReference type="SUPFAM" id="SSF56176">
    <property type="entry name" value="FAD-binding/transporter-associated domain-like"/>
    <property type="match status" value="1"/>
</dbReference>
<evidence type="ECO:0000256" key="2">
    <source>
        <dbReference type="ARBA" id="ARBA00023002"/>
    </source>
</evidence>
<feature type="signal peptide" evidence="3">
    <location>
        <begin position="1"/>
        <end position="18"/>
    </location>
</feature>
<proteinExistence type="inferred from homology"/>
<keyword evidence="2" id="KW-0560">Oxidoreductase</keyword>
<dbReference type="PROSITE" id="PS51387">
    <property type="entry name" value="FAD_PCMH"/>
    <property type="match status" value="1"/>
</dbReference>
<comment type="caution">
    <text evidence="5">The sequence shown here is derived from an EMBL/GenBank/DDBJ whole genome shotgun (WGS) entry which is preliminary data.</text>
</comment>
<comment type="similarity">
    <text evidence="1">Belongs to the oxygen-dependent FAD-linked oxidoreductase family.</text>
</comment>
<dbReference type="EMBL" id="MLKD01000023">
    <property type="protein sequence ID" value="OQE16695.1"/>
    <property type="molecule type" value="Genomic_DNA"/>
</dbReference>
<dbReference type="Pfam" id="PF01565">
    <property type="entry name" value="FAD_binding_4"/>
    <property type="match status" value="1"/>
</dbReference>
<evidence type="ECO:0000256" key="1">
    <source>
        <dbReference type="ARBA" id="ARBA00005466"/>
    </source>
</evidence>
<gene>
    <name evidence="5" type="ORF">PENSTE_c023G06482</name>
</gene>